<evidence type="ECO:0000256" key="4">
    <source>
        <dbReference type="PROSITE-ProRule" id="PRU00335"/>
    </source>
</evidence>
<dbReference type="PANTHER" id="PTHR30055">
    <property type="entry name" value="HTH-TYPE TRANSCRIPTIONAL REGULATOR RUTR"/>
    <property type="match status" value="1"/>
</dbReference>
<keyword evidence="3" id="KW-0804">Transcription</keyword>
<dbReference type="Proteomes" id="UP000267128">
    <property type="component" value="Unassembled WGS sequence"/>
</dbReference>
<organism evidence="7 8">
    <name type="scientific">Nocardioides marmoriginsengisoli</name>
    <dbReference type="NCBI Taxonomy" id="661483"/>
    <lineage>
        <taxon>Bacteria</taxon>
        <taxon>Bacillati</taxon>
        <taxon>Actinomycetota</taxon>
        <taxon>Actinomycetes</taxon>
        <taxon>Propionibacteriales</taxon>
        <taxon>Nocardioidaceae</taxon>
        <taxon>Nocardioides</taxon>
    </lineage>
</organism>
<dbReference type="PROSITE" id="PS50977">
    <property type="entry name" value="HTH_TETR_2"/>
    <property type="match status" value="1"/>
</dbReference>
<accession>A0A3N0CCW4</accession>
<dbReference type="SUPFAM" id="SSF46689">
    <property type="entry name" value="Homeodomain-like"/>
    <property type="match status" value="1"/>
</dbReference>
<keyword evidence="2 4" id="KW-0238">DNA-binding</keyword>
<dbReference type="Gene3D" id="1.10.10.60">
    <property type="entry name" value="Homeodomain-like"/>
    <property type="match status" value="1"/>
</dbReference>
<proteinExistence type="predicted"/>
<keyword evidence="8" id="KW-1185">Reference proteome</keyword>
<dbReference type="PANTHER" id="PTHR30055:SF234">
    <property type="entry name" value="HTH-TYPE TRANSCRIPTIONAL REGULATOR BETI"/>
    <property type="match status" value="1"/>
</dbReference>
<feature type="DNA-binding region" description="H-T-H motif" evidence="4">
    <location>
        <begin position="54"/>
        <end position="73"/>
    </location>
</feature>
<name>A0A3N0CCW4_9ACTN</name>
<gene>
    <name evidence="7" type="ORF">EFK50_18235</name>
</gene>
<feature type="region of interest" description="Disordered" evidence="5">
    <location>
        <begin position="1"/>
        <end position="28"/>
    </location>
</feature>
<feature type="domain" description="HTH tetR-type" evidence="6">
    <location>
        <begin position="31"/>
        <end position="91"/>
    </location>
</feature>
<dbReference type="AlphaFoldDB" id="A0A3N0CCW4"/>
<evidence type="ECO:0000313" key="7">
    <source>
        <dbReference type="EMBL" id="RNL61300.1"/>
    </source>
</evidence>
<dbReference type="Pfam" id="PF00440">
    <property type="entry name" value="TetR_N"/>
    <property type="match status" value="1"/>
</dbReference>
<evidence type="ECO:0000256" key="5">
    <source>
        <dbReference type="SAM" id="MobiDB-lite"/>
    </source>
</evidence>
<dbReference type="OrthoDB" id="5112469at2"/>
<dbReference type="Gene3D" id="1.10.357.10">
    <property type="entry name" value="Tetracycline Repressor, domain 2"/>
    <property type="match status" value="1"/>
</dbReference>
<evidence type="ECO:0000259" key="6">
    <source>
        <dbReference type="PROSITE" id="PS50977"/>
    </source>
</evidence>
<evidence type="ECO:0000256" key="2">
    <source>
        <dbReference type="ARBA" id="ARBA00023125"/>
    </source>
</evidence>
<dbReference type="GO" id="GO:0000976">
    <property type="term" value="F:transcription cis-regulatory region binding"/>
    <property type="evidence" value="ECO:0007669"/>
    <property type="project" value="TreeGrafter"/>
</dbReference>
<dbReference type="InterPro" id="IPR050109">
    <property type="entry name" value="HTH-type_TetR-like_transc_reg"/>
</dbReference>
<evidence type="ECO:0000256" key="3">
    <source>
        <dbReference type="ARBA" id="ARBA00023163"/>
    </source>
</evidence>
<sequence length="221" mass="25021">MPGSRSSGSTYRLPRGRPAMSDKLPQTPHGFRTRGALLRAGRKVLEQKGLHKTRIADVAAEAGVAVGSFYVHFDNKEDLFRQLLIAVEDEVYGELSTVAPGTADPVQRILETNRLYLTAFKRNSRFWRVIEESVLLFPDAPSVLSERRVYYRSRTERAIRRMQQSGLVATTIEPAAAALILGAMTERLAYMWFVFDDRSDLDDLTGYLTRLWLNLLGIDDR</sequence>
<dbReference type="InterPro" id="IPR001647">
    <property type="entry name" value="HTH_TetR"/>
</dbReference>
<reference evidence="7 8" key="1">
    <citation type="submission" date="2018-11" db="EMBL/GenBank/DDBJ databases">
        <authorList>
            <person name="Li F."/>
        </authorList>
    </citation>
    <scope>NUCLEOTIDE SEQUENCE [LARGE SCALE GENOMIC DNA]</scope>
    <source>
        <strain evidence="7 8">Gsoil 097</strain>
    </source>
</reference>
<dbReference type="InterPro" id="IPR009057">
    <property type="entry name" value="Homeodomain-like_sf"/>
</dbReference>
<dbReference type="EMBL" id="RJSE01000008">
    <property type="protein sequence ID" value="RNL61300.1"/>
    <property type="molecule type" value="Genomic_DNA"/>
</dbReference>
<feature type="compositionally biased region" description="Polar residues" evidence="5">
    <location>
        <begin position="1"/>
        <end position="10"/>
    </location>
</feature>
<evidence type="ECO:0000313" key="8">
    <source>
        <dbReference type="Proteomes" id="UP000267128"/>
    </source>
</evidence>
<protein>
    <submittedName>
        <fullName evidence="7">TetR/AcrR family transcriptional regulator</fullName>
    </submittedName>
</protein>
<evidence type="ECO:0000256" key="1">
    <source>
        <dbReference type="ARBA" id="ARBA00023015"/>
    </source>
</evidence>
<keyword evidence="1" id="KW-0805">Transcription regulation</keyword>
<dbReference type="PRINTS" id="PR00455">
    <property type="entry name" value="HTHTETR"/>
</dbReference>
<dbReference type="GO" id="GO:0003700">
    <property type="term" value="F:DNA-binding transcription factor activity"/>
    <property type="evidence" value="ECO:0007669"/>
    <property type="project" value="TreeGrafter"/>
</dbReference>
<dbReference type="SUPFAM" id="SSF48498">
    <property type="entry name" value="Tetracyclin repressor-like, C-terminal domain"/>
    <property type="match status" value="1"/>
</dbReference>
<dbReference type="InterPro" id="IPR036271">
    <property type="entry name" value="Tet_transcr_reg_TetR-rel_C_sf"/>
</dbReference>
<comment type="caution">
    <text evidence="7">The sequence shown here is derived from an EMBL/GenBank/DDBJ whole genome shotgun (WGS) entry which is preliminary data.</text>
</comment>